<accession>A0A2G1UNH7</accession>
<dbReference type="InterPro" id="IPR007156">
    <property type="entry name" value="MamQ_LemA"/>
</dbReference>
<evidence type="ECO:0000256" key="13">
    <source>
        <dbReference type="ARBA" id="ARBA00023136"/>
    </source>
</evidence>
<feature type="transmembrane region" description="Helical" evidence="14">
    <location>
        <begin position="562"/>
        <end position="581"/>
    </location>
</feature>
<keyword evidence="7 14" id="KW-0812">Transmembrane</keyword>
<evidence type="ECO:0000313" key="17">
    <source>
        <dbReference type="Proteomes" id="UP000231409"/>
    </source>
</evidence>
<evidence type="ECO:0000256" key="3">
    <source>
        <dbReference type="ARBA" id="ARBA00004167"/>
    </source>
</evidence>
<keyword evidence="12 14" id="KW-1133">Transmembrane helix</keyword>
<evidence type="ECO:0000256" key="1">
    <source>
        <dbReference type="ARBA" id="ARBA00000900"/>
    </source>
</evidence>
<dbReference type="EMBL" id="NTFH01000005">
    <property type="protein sequence ID" value="PHQ15970.1"/>
    <property type="molecule type" value="Genomic_DNA"/>
</dbReference>
<dbReference type="InterPro" id="IPR023353">
    <property type="entry name" value="LemA-like_dom_sf"/>
</dbReference>
<keyword evidence="13 14" id="KW-0472">Membrane</keyword>
<evidence type="ECO:0000256" key="8">
    <source>
        <dbReference type="ARBA" id="ARBA00022723"/>
    </source>
</evidence>
<evidence type="ECO:0000256" key="11">
    <source>
        <dbReference type="ARBA" id="ARBA00022833"/>
    </source>
</evidence>
<dbReference type="GO" id="GO:0061630">
    <property type="term" value="F:ubiquitin protein ligase activity"/>
    <property type="evidence" value="ECO:0007669"/>
    <property type="project" value="UniProtKB-EC"/>
</dbReference>
<sequence length="734" mass="81913">MRRFNVASVPGRLLLAVLAVACLTGAWHLMATGLNQLAQARQMERMPQTPVAALVKGPYAISGQVKTGRENLTTPYSASSAVYVRYRLQEEYRDADGERRTRTLEAGEQGIPFLLGDDTGTVAIAPGQQLRAINWNLSRTYHRQTGARIYSEWALQPGDTVRVIGQYHPDRQQMEFSGLDAFTLPALVSARHLAANSGDRLFAAAIRISGAAGLLALGLALLLTAAKVHRFWVYVLTLSVVITGTLWTLGIARLNQEWTAIAALYETRYQQLGTPGINPRVEADVAALHQLIQRSTDGWLDHWMFRRVVEDRLPAPELDAHTATLAQQMVDSQPGGHYAHTWKSLALSGGSALLALALLFFAIRTLKFKRLIEAIPTSSSRGLSFGLAELKGLVDVDDRHPPVRDPLRNQKCVAYDYKVEERRGSDSDDKWRTVEHRSERVPFWLEDNHGRIRVHPEGATIEYPKHHSEIRGDRRFTVRLLEPLVNVYCLGFAGLDREQPDRLTLQQDHGSPFLISARDEDELVRSRGAGSFVGTAVALGLFLFAATAVFAADGNFSPDNLLLAALAIPLVLSIYSGILHYNDIVFLKHRVDRAAANIDTILQQRHDLWPNLEEVVKATLGHEKPLLKAIARLRSIDPARISATGKLDKLIGFERRVTRTLQARVENYPELNSNEIIRQFITIMADTENYLALLRNSYTESAQVYNTRIQSFPDLILARLFRFRAVPAASRTAE</sequence>
<dbReference type="Pfam" id="PF04011">
    <property type="entry name" value="LemA"/>
    <property type="match status" value="1"/>
</dbReference>
<dbReference type="Pfam" id="PF12483">
    <property type="entry name" value="GIDE"/>
    <property type="match status" value="1"/>
</dbReference>
<evidence type="ECO:0000256" key="7">
    <source>
        <dbReference type="ARBA" id="ARBA00022692"/>
    </source>
</evidence>
<comment type="catalytic activity">
    <reaction evidence="1">
        <text>S-ubiquitinyl-[E2 ubiquitin-conjugating enzyme]-L-cysteine + [acceptor protein]-L-lysine = [E2 ubiquitin-conjugating enzyme]-L-cysteine + N(6)-ubiquitinyl-[acceptor protein]-L-lysine.</text>
        <dbReference type="EC" id="2.3.2.27"/>
    </reaction>
</comment>
<evidence type="ECO:0000256" key="9">
    <source>
        <dbReference type="ARBA" id="ARBA00022771"/>
    </source>
</evidence>
<evidence type="ECO:0000256" key="4">
    <source>
        <dbReference type="ARBA" id="ARBA00008854"/>
    </source>
</evidence>
<evidence type="ECO:0000256" key="5">
    <source>
        <dbReference type="ARBA" id="ARBA00012483"/>
    </source>
</evidence>
<keyword evidence="17" id="KW-1185">Reference proteome</keyword>
<dbReference type="EC" id="2.3.2.27" evidence="5"/>
<gene>
    <name evidence="16" type="ORF">CLH61_07480</name>
</gene>
<keyword evidence="9" id="KW-0863">Zinc-finger</keyword>
<proteinExistence type="inferred from homology"/>
<protein>
    <recommendedName>
        <fullName evidence="5">RING-type E3 ubiquitin transferase</fullName>
        <ecNumber evidence="5">2.3.2.27</ecNumber>
    </recommendedName>
</protein>
<dbReference type="Gene3D" id="1.20.1440.20">
    <property type="entry name" value="LemA-like domain"/>
    <property type="match status" value="1"/>
</dbReference>
<evidence type="ECO:0000256" key="6">
    <source>
        <dbReference type="ARBA" id="ARBA00022679"/>
    </source>
</evidence>
<evidence type="ECO:0000256" key="14">
    <source>
        <dbReference type="SAM" id="Phobius"/>
    </source>
</evidence>
<dbReference type="RefSeq" id="WP_099614074.1">
    <property type="nucleotide sequence ID" value="NZ_KZ319369.1"/>
</dbReference>
<dbReference type="PANTHER" id="PTHR34478">
    <property type="entry name" value="PROTEIN LEMA"/>
    <property type="match status" value="1"/>
</dbReference>
<feature type="transmembrane region" description="Helical" evidence="14">
    <location>
        <begin position="528"/>
        <end position="550"/>
    </location>
</feature>
<dbReference type="PANTHER" id="PTHR34478:SF1">
    <property type="entry name" value="PROTEIN LEMA"/>
    <property type="match status" value="1"/>
</dbReference>
<evidence type="ECO:0000256" key="10">
    <source>
        <dbReference type="ARBA" id="ARBA00022786"/>
    </source>
</evidence>
<evidence type="ECO:0000259" key="15">
    <source>
        <dbReference type="Pfam" id="PF12483"/>
    </source>
</evidence>
<dbReference type="GO" id="GO:0016020">
    <property type="term" value="C:membrane"/>
    <property type="evidence" value="ECO:0007669"/>
    <property type="project" value="UniProtKB-SubCell"/>
</dbReference>
<dbReference type="InterPro" id="IPR022170">
    <property type="entry name" value="MUL1-like"/>
</dbReference>
<dbReference type="GO" id="GO:0016567">
    <property type="term" value="P:protein ubiquitination"/>
    <property type="evidence" value="ECO:0007669"/>
    <property type="project" value="InterPro"/>
</dbReference>
<dbReference type="SUPFAM" id="SSF140478">
    <property type="entry name" value="LemA-like"/>
    <property type="match status" value="1"/>
</dbReference>
<keyword evidence="10" id="KW-0833">Ubl conjugation pathway</keyword>
<comment type="subcellular location">
    <subcellularLocation>
        <location evidence="2">Membrane</location>
        <topology evidence="2">Multi-pass membrane protein</topology>
    </subcellularLocation>
    <subcellularLocation>
        <location evidence="3">Membrane</location>
        <topology evidence="3">Single-pass membrane protein</topology>
    </subcellularLocation>
</comment>
<evidence type="ECO:0000256" key="2">
    <source>
        <dbReference type="ARBA" id="ARBA00004141"/>
    </source>
</evidence>
<feature type="transmembrane region" description="Helical" evidence="14">
    <location>
        <begin position="201"/>
        <end position="224"/>
    </location>
</feature>
<comment type="similarity">
    <text evidence="4">Belongs to the LemA family.</text>
</comment>
<dbReference type="GO" id="GO:0008270">
    <property type="term" value="F:zinc ion binding"/>
    <property type="evidence" value="ECO:0007669"/>
    <property type="project" value="UniProtKB-KW"/>
</dbReference>
<comment type="caution">
    <text evidence="16">The sequence shown here is derived from an EMBL/GenBank/DDBJ whole genome shotgun (WGS) entry which is preliminary data.</text>
</comment>
<keyword evidence="11" id="KW-0862">Zinc</keyword>
<feature type="domain" description="E3 Ubiquitin ligase MUL1-like" evidence="15">
    <location>
        <begin position="420"/>
        <end position="470"/>
    </location>
</feature>
<reference evidence="16 17" key="1">
    <citation type="submission" date="2017-09" db="EMBL/GenBank/DDBJ databases">
        <title>The draft genome sequences of Marinobacter sp. PWS21.</title>
        <authorList>
            <person name="Cao J."/>
        </authorList>
    </citation>
    <scope>NUCLEOTIDE SEQUENCE [LARGE SCALE GENOMIC DNA]</scope>
    <source>
        <strain evidence="16 17">PWS21</strain>
    </source>
</reference>
<evidence type="ECO:0000313" key="16">
    <source>
        <dbReference type="EMBL" id="PHQ15970.1"/>
    </source>
</evidence>
<feature type="transmembrane region" description="Helical" evidence="14">
    <location>
        <begin position="345"/>
        <end position="363"/>
    </location>
</feature>
<evidence type="ECO:0000256" key="12">
    <source>
        <dbReference type="ARBA" id="ARBA00022989"/>
    </source>
</evidence>
<keyword evidence="6" id="KW-0808">Transferase</keyword>
<keyword evidence="8" id="KW-0479">Metal-binding</keyword>
<dbReference type="Proteomes" id="UP000231409">
    <property type="component" value="Unassembled WGS sequence"/>
</dbReference>
<organism evidence="16 17">
    <name type="scientific">Marinobacter profundi</name>
    <dbReference type="NCBI Taxonomy" id="2666256"/>
    <lineage>
        <taxon>Bacteria</taxon>
        <taxon>Pseudomonadati</taxon>
        <taxon>Pseudomonadota</taxon>
        <taxon>Gammaproteobacteria</taxon>
        <taxon>Pseudomonadales</taxon>
        <taxon>Marinobacteraceae</taxon>
        <taxon>Marinobacter</taxon>
    </lineage>
</organism>
<dbReference type="AlphaFoldDB" id="A0A2G1UNH7"/>
<feature type="transmembrane region" description="Helical" evidence="14">
    <location>
        <begin position="231"/>
        <end position="249"/>
    </location>
</feature>
<name>A0A2G1UNH7_9GAMM</name>